<proteinExistence type="predicted"/>
<keyword evidence="1" id="KW-1133">Transmembrane helix</keyword>
<keyword evidence="3" id="KW-1185">Reference proteome</keyword>
<protein>
    <submittedName>
        <fullName evidence="2">Uncharacterized protein</fullName>
    </submittedName>
</protein>
<dbReference type="Proteomes" id="UP000294257">
    <property type="component" value="Unassembled WGS sequence"/>
</dbReference>
<sequence>MNSTVSLVSAVVAVSGAVLTAVLGAVFEHRRRRGDREYERRGLASRYSDPLLRAAAALHARVGWFLAWLDGKETAAERDGDASILPLGERGEDYALFESLFRFANYLGCVEIMLQEVHFLDLGSRKRNKRLAELLAGVQVALSYDGDDLGPVFQLRGGEQRAIGETVIERPEAGEGRPRCLTYIAFRAKWDDEPGFRRWLQPVLEDIKRTIVEPAAVKGRLRRLDHALSDLIDFLDPKHVLLPFSHERVSS</sequence>
<comment type="caution">
    <text evidence="2">The sequence shown here is derived from an EMBL/GenBank/DDBJ whole genome shotgun (WGS) entry which is preliminary data.</text>
</comment>
<evidence type="ECO:0000256" key="1">
    <source>
        <dbReference type="SAM" id="Phobius"/>
    </source>
</evidence>
<dbReference type="EMBL" id="SGWQ01000018">
    <property type="protein sequence ID" value="RZS29820.1"/>
    <property type="molecule type" value="Genomic_DNA"/>
</dbReference>
<reference evidence="2 3" key="1">
    <citation type="submission" date="2019-02" db="EMBL/GenBank/DDBJ databases">
        <title>Genomic Encyclopedia of Type Strains, Phase IV (KMG-IV): sequencing the most valuable type-strain genomes for metagenomic binning, comparative biology and taxonomic classification.</title>
        <authorList>
            <person name="Goeker M."/>
        </authorList>
    </citation>
    <scope>NUCLEOTIDE SEQUENCE [LARGE SCALE GENOMIC DNA]</scope>
    <source>
        <strain evidence="2 3">DSM 101727</strain>
    </source>
</reference>
<evidence type="ECO:0000313" key="2">
    <source>
        <dbReference type="EMBL" id="RZS29820.1"/>
    </source>
</evidence>
<feature type="transmembrane region" description="Helical" evidence="1">
    <location>
        <begin position="6"/>
        <end position="27"/>
    </location>
</feature>
<evidence type="ECO:0000313" key="3">
    <source>
        <dbReference type="Proteomes" id="UP000294257"/>
    </source>
</evidence>
<organism evidence="2 3">
    <name type="scientific">Herbihabitans rhizosphaerae</name>
    <dbReference type="NCBI Taxonomy" id="1872711"/>
    <lineage>
        <taxon>Bacteria</taxon>
        <taxon>Bacillati</taxon>
        <taxon>Actinomycetota</taxon>
        <taxon>Actinomycetes</taxon>
        <taxon>Pseudonocardiales</taxon>
        <taxon>Pseudonocardiaceae</taxon>
        <taxon>Herbihabitans</taxon>
    </lineage>
</organism>
<dbReference type="RefSeq" id="WP_130348702.1">
    <property type="nucleotide sequence ID" value="NZ_SGWQ01000018.1"/>
</dbReference>
<accession>A0A4Q7KEZ7</accession>
<gene>
    <name evidence="2" type="ORF">EV193_11874</name>
</gene>
<dbReference type="AlphaFoldDB" id="A0A4Q7KEZ7"/>
<dbReference type="OrthoDB" id="3682367at2"/>
<keyword evidence="1" id="KW-0472">Membrane</keyword>
<name>A0A4Q7KEZ7_9PSEU</name>
<keyword evidence="1" id="KW-0812">Transmembrane</keyword>